<dbReference type="CDD" id="cd07141">
    <property type="entry name" value="ALDH_F1AB_F2_RALDH1"/>
    <property type="match status" value="1"/>
</dbReference>
<gene>
    <name evidence="6" type="primary">LOC112046366</name>
</gene>
<dbReference type="OrthoDB" id="310895at2759"/>
<evidence type="ECO:0000256" key="2">
    <source>
        <dbReference type="PROSITE-ProRule" id="PRU10007"/>
    </source>
</evidence>
<dbReference type="AlphaFoldDB" id="A0A6J1N143"/>
<evidence type="ECO:0000313" key="6">
    <source>
        <dbReference type="RefSeq" id="XP_023938763.2"/>
    </source>
</evidence>
<dbReference type="InterPro" id="IPR016163">
    <property type="entry name" value="Ald_DH_C"/>
</dbReference>
<dbReference type="SUPFAM" id="SSF53720">
    <property type="entry name" value="ALDH-like"/>
    <property type="match status" value="1"/>
</dbReference>
<dbReference type="InterPro" id="IPR016160">
    <property type="entry name" value="Ald_DH_CS_CYS"/>
</dbReference>
<feature type="domain" description="Aldehyde dehydrogenase" evidence="4">
    <location>
        <begin position="45"/>
        <end position="506"/>
    </location>
</feature>
<reference evidence="6" key="1">
    <citation type="submission" date="2025-08" db="UniProtKB">
        <authorList>
            <consortium name="RefSeq"/>
        </authorList>
    </citation>
    <scope>IDENTIFICATION</scope>
</reference>
<evidence type="ECO:0000259" key="4">
    <source>
        <dbReference type="Pfam" id="PF00171"/>
    </source>
</evidence>
<dbReference type="Gene3D" id="3.40.605.10">
    <property type="entry name" value="Aldehyde Dehydrogenase, Chain A, domain 1"/>
    <property type="match status" value="1"/>
</dbReference>
<keyword evidence="1 3" id="KW-0560">Oxidoreductase</keyword>
<evidence type="ECO:0000256" key="1">
    <source>
        <dbReference type="ARBA" id="ARBA00023002"/>
    </source>
</evidence>
<proteinExistence type="inferred from homology"/>
<protein>
    <submittedName>
        <fullName evidence="6">Aldehyde dehydrogenase, mitochondrial</fullName>
    </submittedName>
</protein>
<sequence>MKIKMLRNLSKAVQTQKAKFATAAAPAPHTNPEILYTGLFINNEWLKSSDGRTFKTENPTNGKVIAEVQQAGKADIDKAVKAAKDAFKLGSPWRTMDASQRGYLINKLADLIERDRAYLASLETLDNGKPYLASYYGDVASVIKNLRYYAGWADKNHGKVLPTDGKYFAYTRHEPVGVCGQIIPWNFPLLMAAWKLGPALAAGNTLVLKPAEQTPLTALYIAQLVKEAGFPAGVVNVVAGFGDAGAAIVDHPDVDKVAFTGSTDVGKLIQRNAAGTVKRITLELGGKSPNVVFADCDLPYAVEQSHMALFYNMGQCCCAGSRTFVEDKIYDKFVEMSAARAARRVVGDPFRPDTEQGPQIDGEQHEKILGLIETGKQQGAKLMTGGARHGKEGYFVQPTVFADVKDDMEIARTEIFGPVQTILKFSQMDELLERANSSEYGLAAAVFTKDIDRANYVIQGLRAGTVWVNDYNVFGNQVPFGGFKQSGIGRENGPYGIKNYTEVKAVVVRVTEKNS</sequence>
<dbReference type="Proteomes" id="UP001652582">
    <property type="component" value="Chromosome 17"/>
</dbReference>
<dbReference type="KEGG" id="bany:112046366"/>
<evidence type="ECO:0000256" key="3">
    <source>
        <dbReference type="RuleBase" id="RU003345"/>
    </source>
</evidence>
<organism evidence="5 6">
    <name type="scientific">Bicyclus anynana</name>
    <name type="common">Squinting bush brown butterfly</name>
    <dbReference type="NCBI Taxonomy" id="110368"/>
    <lineage>
        <taxon>Eukaryota</taxon>
        <taxon>Metazoa</taxon>
        <taxon>Ecdysozoa</taxon>
        <taxon>Arthropoda</taxon>
        <taxon>Hexapoda</taxon>
        <taxon>Insecta</taxon>
        <taxon>Pterygota</taxon>
        <taxon>Neoptera</taxon>
        <taxon>Endopterygota</taxon>
        <taxon>Lepidoptera</taxon>
        <taxon>Glossata</taxon>
        <taxon>Ditrysia</taxon>
        <taxon>Papilionoidea</taxon>
        <taxon>Nymphalidae</taxon>
        <taxon>Satyrinae</taxon>
        <taxon>Satyrini</taxon>
        <taxon>Mycalesina</taxon>
        <taxon>Bicyclus</taxon>
    </lineage>
</organism>
<dbReference type="Gene3D" id="3.40.309.10">
    <property type="entry name" value="Aldehyde Dehydrogenase, Chain A, domain 2"/>
    <property type="match status" value="1"/>
</dbReference>
<dbReference type="Pfam" id="PF00171">
    <property type="entry name" value="Aldedh"/>
    <property type="match status" value="1"/>
</dbReference>
<feature type="active site" evidence="2">
    <location>
        <position position="283"/>
    </location>
</feature>
<dbReference type="InterPro" id="IPR016161">
    <property type="entry name" value="Ald_DH/histidinol_DH"/>
</dbReference>
<name>A0A6J1N143_BICAN</name>
<dbReference type="RefSeq" id="XP_023938763.2">
    <property type="nucleotide sequence ID" value="XM_024082995.2"/>
</dbReference>
<dbReference type="PANTHER" id="PTHR11699">
    <property type="entry name" value="ALDEHYDE DEHYDROGENASE-RELATED"/>
    <property type="match status" value="1"/>
</dbReference>
<keyword evidence="5" id="KW-1185">Reference proteome</keyword>
<dbReference type="PROSITE" id="PS00687">
    <property type="entry name" value="ALDEHYDE_DEHYDR_GLU"/>
    <property type="match status" value="1"/>
</dbReference>
<dbReference type="InterPro" id="IPR015590">
    <property type="entry name" value="Aldehyde_DH_dom"/>
</dbReference>
<dbReference type="GeneID" id="112046366"/>
<dbReference type="InterPro" id="IPR016162">
    <property type="entry name" value="Ald_DH_N"/>
</dbReference>
<accession>A0A6J1N143</accession>
<dbReference type="PROSITE" id="PS00070">
    <property type="entry name" value="ALDEHYDE_DEHYDR_CYS"/>
    <property type="match status" value="1"/>
</dbReference>
<comment type="similarity">
    <text evidence="3">Belongs to the aldehyde dehydrogenase family.</text>
</comment>
<evidence type="ECO:0000313" key="5">
    <source>
        <dbReference type="Proteomes" id="UP001652582"/>
    </source>
</evidence>
<dbReference type="GO" id="GO:0004029">
    <property type="term" value="F:aldehyde dehydrogenase (NAD+) activity"/>
    <property type="evidence" value="ECO:0007669"/>
    <property type="project" value="UniProtKB-EC"/>
</dbReference>
<dbReference type="InterPro" id="IPR029510">
    <property type="entry name" value="Ald_DH_CS_GLU"/>
</dbReference>